<organism evidence="8 9">
    <name type="scientific">Rhynchospora pubera</name>
    <dbReference type="NCBI Taxonomy" id="906938"/>
    <lineage>
        <taxon>Eukaryota</taxon>
        <taxon>Viridiplantae</taxon>
        <taxon>Streptophyta</taxon>
        <taxon>Embryophyta</taxon>
        <taxon>Tracheophyta</taxon>
        <taxon>Spermatophyta</taxon>
        <taxon>Magnoliopsida</taxon>
        <taxon>Liliopsida</taxon>
        <taxon>Poales</taxon>
        <taxon>Cyperaceae</taxon>
        <taxon>Cyperoideae</taxon>
        <taxon>Rhynchosporeae</taxon>
        <taxon>Rhynchospora</taxon>
    </lineage>
</organism>
<sequence>MRSKPSSCSSSVEEVIKDGRVSGVVPESEAFAVHYPGYPSSVARAVETLGGLAEMARVREREREGGSNLLELRFRPEDPFCHPVFGELRPATALLLRISSNNAASASASIVTRVNHAYHFQGMADYQHVLPLHAAKAKAKATPTTNNRPSSALPDTSTITADMDAPHVMMLLPPLFSNKNIPENIVLKPASTVVSKIMQRGLVIDRWEMDIEPSLALSYKTPEVPGKVNWEQKISRGTTEWGLQEAVCKLFDEKPIWTRRSIHEQLLDSGFDVSENMLKRLLFRAGYYFSTGPFGKFWIKRGYDPRKDTEARIYQRIDFRMPPELRNLPDMDPDLRSKKQRWKDVCNFLQVPFKVFVYLQLSELQDSFIQDEICKPSYQTSCSHATGWFSQPMLKCLRLQVGIRFLSLFPVGPARDLLKSAKSQLERSKKEEAIWRSQNRQVNDHTISNTDADGSTKTASTQSGQEEEEREEEEEDEEEEHEDGGFHADDNSYQMEGLPNNNYLREILRGFSFEQGSSSGVADSGPHADLSDGEYQILEQSSDDNDDFLTK</sequence>
<evidence type="ECO:0000313" key="9">
    <source>
        <dbReference type="Proteomes" id="UP001140206"/>
    </source>
</evidence>
<dbReference type="Pfam" id="PF09734">
    <property type="entry name" value="Tau95"/>
    <property type="match status" value="1"/>
</dbReference>
<dbReference type="GO" id="GO:0005634">
    <property type="term" value="C:nucleus"/>
    <property type="evidence" value="ECO:0007669"/>
    <property type="project" value="UniProtKB-SubCell"/>
</dbReference>
<gene>
    <name evidence="8" type="ORF">LUZ62_045410</name>
</gene>
<dbReference type="PANTHER" id="PTHR13230">
    <property type="entry name" value="GENERAL TRANSCRIPTION FACTOR IIIC, POLYPEPTIDE 5"/>
    <property type="match status" value="1"/>
</dbReference>
<feature type="compositionally biased region" description="Acidic residues" evidence="5">
    <location>
        <begin position="541"/>
        <end position="551"/>
    </location>
</feature>
<dbReference type="Pfam" id="PF17682">
    <property type="entry name" value="Tau95_N"/>
    <property type="match status" value="1"/>
</dbReference>
<feature type="domain" description="Transcription factor IIIC subunit 5 HTH" evidence="6">
    <location>
        <begin position="170"/>
        <end position="320"/>
    </location>
</feature>
<dbReference type="Gene3D" id="3.30.200.160">
    <property type="entry name" value="TFIIIC, subcomplex tauA, subunit Sfc1, barrel domain"/>
    <property type="match status" value="1"/>
</dbReference>
<feature type="region of interest" description="Disordered" evidence="5">
    <location>
        <begin position="429"/>
        <end position="500"/>
    </location>
</feature>
<dbReference type="GO" id="GO:0006384">
    <property type="term" value="P:transcription initiation at RNA polymerase III promoter"/>
    <property type="evidence" value="ECO:0007669"/>
    <property type="project" value="InterPro"/>
</dbReference>
<dbReference type="PANTHER" id="PTHR13230:SF5">
    <property type="entry name" value="GENERAL TRANSCRIPTION FACTOR 3C POLYPEPTIDE 5"/>
    <property type="match status" value="1"/>
</dbReference>
<protein>
    <recommendedName>
        <fullName evidence="10">Transcription factor IIIC subunit 5 HTH domain-containing protein</fullName>
    </recommendedName>
</protein>
<dbReference type="GO" id="GO:0001002">
    <property type="term" value="F:RNA polymerase III type 1 promoter sequence-specific DNA binding"/>
    <property type="evidence" value="ECO:0007669"/>
    <property type="project" value="TreeGrafter"/>
</dbReference>
<keyword evidence="3" id="KW-0804">Transcription</keyword>
<proteinExistence type="predicted"/>
<keyword evidence="9" id="KW-1185">Reference proteome</keyword>
<evidence type="ECO:0008006" key="10">
    <source>
        <dbReference type="Google" id="ProtNLM"/>
    </source>
</evidence>
<accession>A0AAV8FKX4</accession>
<evidence type="ECO:0000256" key="5">
    <source>
        <dbReference type="SAM" id="MobiDB-lite"/>
    </source>
</evidence>
<dbReference type="InterPro" id="IPR041499">
    <property type="entry name" value="Tfc1/Sfc1_N"/>
</dbReference>
<dbReference type="EMBL" id="JAMFTS010000002">
    <property type="protein sequence ID" value="KAJ4794164.1"/>
    <property type="molecule type" value="Genomic_DNA"/>
</dbReference>
<dbReference type="InterPro" id="IPR042536">
    <property type="entry name" value="TFIIIC_tauA_Sfc1"/>
</dbReference>
<feature type="compositionally biased region" description="Acidic residues" evidence="5">
    <location>
        <begin position="465"/>
        <end position="482"/>
    </location>
</feature>
<evidence type="ECO:0000256" key="1">
    <source>
        <dbReference type="ARBA" id="ARBA00004123"/>
    </source>
</evidence>
<dbReference type="GO" id="GO:0001003">
    <property type="term" value="F:RNA polymerase III type 2 promoter sequence-specific DNA binding"/>
    <property type="evidence" value="ECO:0007669"/>
    <property type="project" value="TreeGrafter"/>
</dbReference>
<feature type="compositionally biased region" description="Polar residues" evidence="5">
    <location>
        <begin position="491"/>
        <end position="500"/>
    </location>
</feature>
<dbReference type="Proteomes" id="UP001140206">
    <property type="component" value="Chromosome 2"/>
</dbReference>
<evidence type="ECO:0000259" key="6">
    <source>
        <dbReference type="Pfam" id="PF09734"/>
    </source>
</evidence>
<evidence type="ECO:0000313" key="8">
    <source>
        <dbReference type="EMBL" id="KAJ4794164.1"/>
    </source>
</evidence>
<dbReference type="AlphaFoldDB" id="A0AAV8FKX4"/>
<evidence type="ECO:0000256" key="2">
    <source>
        <dbReference type="ARBA" id="ARBA00023125"/>
    </source>
</evidence>
<dbReference type="InterPro" id="IPR040454">
    <property type="entry name" value="TF_IIIC_Tfc1/Sfc1"/>
</dbReference>
<evidence type="ECO:0000259" key="7">
    <source>
        <dbReference type="Pfam" id="PF17682"/>
    </source>
</evidence>
<dbReference type="InterPro" id="IPR019136">
    <property type="entry name" value="TF_IIIC_su-5_HTH"/>
</dbReference>
<comment type="subcellular location">
    <subcellularLocation>
        <location evidence="1">Nucleus</location>
    </subcellularLocation>
</comment>
<dbReference type="GO" id="GO:0000127">
    <property type="term" value="C:transcription factor TFIIIC complex"/>
    <property type="evidence" value="ECO:0007669"/>
    <property type="project" value="InterPro"/>
</dbReference>
<name>A0AAV8FKX4_9POAL</name>
<comment type="caution">
    <text evidence="8">The sequence shown here is derived from an EMBL/GenBank/DDBJ whole genome shotgun (WGS) entry which is preliminary data.</text>
</comment>
<evidence type="ECO:0000256" key="3">
    <source>
        <dbReference type="ARBA" id="ARBA00023163"/>
    </source>
</evidence>
<evidence type="ECO:0000256" key="4">
    <source>
        <dbReference type="ARBA" id="ARBA00023242"/>
    </source>
</evidence>
<feature type="region of interest" description="Disordered" evidence="5">
    <location>
        <begin position="515"/>
        <end position="551"/>
    </location>
</feature>
<keyword evidence="4" id="KW-0539">Nucleus</keyword>
<feature type="domain" description="Transcription factor IIIC subunit Tfc1/Sfc1 triple barrel" evidence="7">
    <location>
        <begin position="32"/>
        <end position="128"/>
    </location>
</feature>
<reference evidence="8" key="1">
    <citation type="submission" date="2022-08" db="EMBL/GenBank/DDBJ databases">
        <authorList>
            <person name="Marques A."/>
        </authorList>
    </citation>
    <scope>NUCLEOTIDE SEQUENCE</scope>
    <source>
        <strain evidence="8">RhyPub2mFocal</strain>
        <tissue evidence="8">Leaves</tissue>
    </source>
</reference>
<feature type="compositionally biased region" description="Polar residues" evidence="5">
    <location>
        <begin position="436"/>
        <end position="464"/>
    </location>
</feature>
<keyword evidence="2" id="KW-0238">DNA-binding</keyword>